<dbReference type="SUPFAM" id="SSF49854">
    <property type="entry name" value="Spermadhesin, CUB domain"/>
    <property type="match status" value="2"/>
</dbReference>
<dbReference type="InterPro" id="IPR000859">
    <property type="entry name" value="CUB_dom"/>
</dbReference>
<dbReference type="Gene3D" id="2.60.120.290">
    <property type="entry name" value="Spermadhesin, CUB domain"/>
    <property type="match status" value="2"/>
</dbReference>
<dbReference type="SMART" id="SM00042">
    <property type="entry name" value="CUB"/>
    <property type="match status" value="1"/>
</dbReference>
<sequence>MDSYLKIYDGDNRDSLVLQEKTCGSTIIPPLVSTQHEMLIEFVSNQNPSQSKFKVTYKEVKFGDIFRRDLWFVGSPKYPNQYPDNEEAIYIIIAPSGKKVSLEFTMIELVYCKFTCSCICDYVMIIDGPSLNGRVLGKFCGFAVPPPIESTQNVVIIRFHSDSLKGAAGFNIRYHFGKENT</sequence>
<evidence type="ECO:0000313" key="6">
    <source>
        <dbReference type="Proteomes" id="UP001295444"/>
    </source>
</evidence>
<proteinExistence type="predicted"/>
<evidence type="ECO:0000256" key="3">
    <source>
        <dbReference type="PROSITE-ProRule" id="PRU00059"/>
    </source>
</evidence>
<dbReference type="CDD" id="cd00041">
    <property type="entry name" value="CUB"/>
    <property type="match status" value="2"/>
</dbReference>
<evidence type="ECO:0000313" key="5">
    <source>
        <dbReference type="EMBL" id="CAH2245730.1"/>
    </source>
</evidence>
<evidence type="ECO:0000259" key="4">
    <source>
        <dbReference type="PROSITE" id="PS01180"/>
    </source>
</evidence>
<dbReference type="InterPro" id="IPR035914">
    <property type="entry name" value="Sperma_CUB_dom_sf"/>
</dbReference>
<organism evidence="5 6">
    <name type="scientific">Pelobates cultripes</name>
    <name type="common">Western spadefoot toad</name>
    <dbReference type="NCBI Taxonomy" id="61616"/>
    <lineage>
        <taxon>Eukaryota</taxon>
        <taxon>Metazoa</taxon>
        <taxon>Chordata</taxon>
        <taxon>Craniata</taxon>
        <taxon>Vertebrata</taxon>
        <taxon>Euteleostomi</taxon>
        <taxon>Amphibia</taxon>
        <taxon>Batrachia</taxon>
        <taxon>Anura</taxon>
        <taxon>Pelobatoidea</taxon>
        <taxon>Pelobatidae</taxon>
        <taxon>Pelobates</taxon>
    </lineage>
</organism>
<feature type="domain" description="CUB" evidence="4">
    <location>
        <begin position="1"/>
        <end position="60"/>
    </location>
</feature>
<dbReference type="PANTHER" id="PTHR24251">
    <property type="entry name" value="OVOCHYMASE-RELATED"/>
    <property type="match status" value="1"/>
</dbReference>
<dbReference type="AlphaFoldDB" id="A0AAD1VSD6"/>
<keyword evidence="6" id="KW-1185">Reference proteome</keyword>
<feature type="domain" description="CUB" evidence="4">
    <location>
        <begin position="62"/>
        <end position="177"/>
    </location>
</feature>
<keyword evidence="1" id="KW-0677">Repeat</keyword>
<dbReference type="FunFam" id="2.60.120.290:FF:000005">
    <property type="entry name" value="Procollagen C-endopeptidase enhancer 1"/>
    <property type="match status" value="1"/>
</dbReference>
<keyword evidence="2" id="KW-1015">Disulfide bond</keyword>
<dbReference type="Pfam" id="PF00431">
    <property type="entry name" value="CUB"/>
    <property type="match status" value="2"/>
</dbReference>
<dbReference type="PROSITE" id="PS01180">
    <property type="entry name" value="CUB"/>
    <property type="match status" value="2"/>
</dbReference>
<reference evidence="5" key="1">
    <citation type="submission" date="2022-03" db="EMBL/GenBank/DDBJ databases">
        <authorList>
            <person name="Alioto T."/>
            <person name="Alioto T."/>
            <person name="Gomez Garrido J."/>
        </authorList>
    </citation>
    <scope>NUCLEOTIDE SEQUENCE</scope>
</reference>
<accession>A0AAD1VSD6</accession>
<comment type="caution">
    <text evidence="3">Lacks conserved residue(s) required for the propagation of feature annotation.</text>
</comment>
<evidence type="ECO:0000256" key="1">
    <source>
        <dbReference type="ARBA" id="ARBA00022737"/>
    </source>
</evidence>
<dbReference type="Proteomes" id="UP001295444">
    <property type="component" value="Chromosome 02"/>
</dbReference>
<evidence type="ECO:0000256" key="2">
    <source>
        <dbReference type="ARBA" id="ARBA00023157"/>
    </source>
</evidence>
<protein>
    <recommendedName>
        <fullName evidence="4">CUB domain-containing protein</fullName>
    </recommendedName>
</protein>
<dbReference type="EMBL" id="OW240913">
    <property type="protein sequence ID" value="CAH2245730.1"/>
    <property type="molecule type" value="Genomic_DNA"/>
</dbReference>
<gene>
    <name evidence="5" type="ORF">PECUL_23A048170</name>
</gene>
<name>A0AAD1VSD6_PELCU</name>